<gene>
    <name evidence="2" type="ORF">HNR39_000282</name>
</gene>
<organism evidence="2 3">
    <name type="scientific">Glaciimonas immobilis</name>
    <dbReference type="NCBI Taxonomy" id="728004"/>
    <lineage>
        <taxon>Bacteria</taxon>
        <taxon>Pseudomonadati</taxon>
        <taxon>Pseudomonadota</taxon>
        <taxon>Betaproteobacteria</taxon>
        <taxon>Burkholderiales</taxon>
        <taxon>Oxalobacteraceae</taxon>
        <taxon>Glaciimonas</taxon>
    </lineage>
</organism>
<sequence length="240" mass="27103">MAKEERNQIKDFLEDLMPEETGDGVGRHYEVHTGGDYVGGNQYHATNYIQPRNSRRLTREERRSLNDMVKELAINFGNSGEQTWTAIHQILGVDNIEDMHLDHYIPAKGILRLLLKNAQSSRDAGDGTNTASLRFLIRQSNDALRTQTHRNTTLAALLKTSKDKVTNLKFEIREKTDEVRNMGIKLQWALEDLKRSPSEYSRRKSTHASPANGRKHLLVIFLTAGTTAGAIYLFSLANAA</sequence>
<protein>
    <submittedName>
        <fullName evidence="2">Uncharacterized protein</fullName>
    </submittedName>
</protein>
<comment type="caution">
    <text evidence="2">The sequence shown here is derived from an EMBL/GenBank/DDBJ whole genome shotgun (WGS) entry which is preliminary data.</text>
</comment>
<evidence type="ECO:0000313" key="3">
    <source>
        <dbReference type="Proteomes" id="UP000571084"/>
    </source>
</evidence>
<feature type="transmembrane region" description="Helical" evidence="1">
    <location>
        <begin position="217"/>
        <end position="237"/>
    </location>
</feature>
<name>A0A840RN00_9BURK</name>
<evidence type="ECO:0000256" key="1">
    <source>
        <dbReference type="SAM" id="Phobius"/>
    </source>
</evidence>
<proteinExistence type="predicted"/>
<keyword evidence="1" id="KW-0812">Transmembrane</keyword>
<reference evidence="2 3" key="1">
    <citation type="submission" date="2020-08" db="EMBL/GenBank/DDBJ databases">
        <title>Genomic Encyclopedia of Type Strains, Phase IV (KMG-IV): sequencing the most valuable type-strain genomes for metagenomic binning, comparative biology and taxonomic classification.</title>
        <authorList>
            <person name="Goeker M."/>
        </authorList>
    </citation>
    <scope>NUCLEOTIDE SEQUENCE [LARGE SCALE GENOMIC DNA]</scope>
    <source>
        <strain evidence="2 3">DSM 23240</strain>
    </source>
</reference>
<keyword evidence="1" id="KW-0472">Membrane</keyword>
<dbReference type="RefSeq" id="WP_168052480.1">
    <property type="nucleotide sequence ID" value="NZ_JAAOZT010000002.1"/>
</dbReference>
<accession>A0A840RN00</accession>
<keyword evidence="3" id="KW-1185">Reference proteome</keyword>
<dbReference type="Proteomes" id="UP000571084">
    <property type="component" value="Unassembled WGS sequence"/>
</dbReference>
<dbReference type="AlphaFoldDB" id="A0A840RN00"/>
<dbReference type="EMBL" id="JACHHQ010000001">
    <property type="protein sequence ID" value="MBB5198472.1"/>
    <property type="molecule type" value="Genomic_DNA"/>
</dbReference>
<keyword evidence="1" id="KW-1133">Transmembrane helix</keyword>
<evidence type="ECO:0000313" key="2">
    <source>
        <dbReference type="EMBL" id="MBB5198472.1"/>
    </source>
</evidence>